<evidence type="ECO:0000313" key="8">
    <source>
        <dbReference type="Proteomes" id="UP000435138"/>
    </source>
</evidence>
<dbReference type="AlphaFoldDB" id="A0A6A8AFK5"/>
<organism evidence="7 8">
    <name type="scientific">Endobacterium cereale</name>
    <dbReference type="NCBI Taxonomy" id="2663029"/>
    <lineage>
        <taxon>Bacteria</taxon>
        <taxon>Pseudomonadati</taxon>
        <taxon>Pseudomonadota</taxon>
        <taxon>Alphaproteobacteria</taxon>
        <taxon>Hyphomicrobiales</taxon>
        <taxon>Rhizobiaceae</taxon>
        <taxon>Endobacterium</taxon>
    </lineage>
</organism>
<proteinExistence type="inferred from homology"/>
<keyword evidence="8" id="KW-1185">Reference proteome</keyword>
<comment type="similarity">
    <text evidence="1">Belongs to the SorC transcriptional regulatory family.</text>
</comment>
<dbReference type="InterPro" id="IPR007324">
    <property type="entry name" value="Sugar-bd_dom_put"/>
</dbReference>
<evidence type="ECO:0000256" key="1">
    <source>
        <dbReference type="ARBA" id="ARBA00010466"/>
    </source>
</evidence>
<dbReference type="InterPro" id="IPR037171">
    <property type="entry name" value="NagB/RpiA_transferase-like"/>
</dbReference>
<dbReference type="PANTHER" id="PTHR34294:SF12">
    <property type="entry name" value="SUGAR-BINDING TRANSCRIPTIONAL REGULATOR"/>
    <property type="match status" value="1"/>
</dbReference>
<dbReference type="GO" id="GO:0030246">
    <property type="term" value="F:carbohydrate binding"/>
    <property type="evidence" value="ECO:0007669"/>
    <property type="project" value="InterPro"/>
</dbReference>
<dbReference type="SUPFAM" id="SSF46689">
    <property type="entry name" value="Homeodomain-like"/>
    <property type="match status" value="1"/>
</dbReference>
<evidence type="ECO:0000256" key="4">
    <source>
        <dbReference type="ARBA" id="ARBA00023163"/>
    </source>
</evidence>
<evidence type="ECO:0000259" key="6">
    <source>
        <dbReference type="Pfam" id="PF12802"/>
    </source>
</evidence>
<dbReference type="Gene3D" id="1.10.10.60">
    <property type="entry name" value="Homeodomain-like"/>
    <property type="match status" value="1"/>
</dbReference>
<feature type="domain" description="Sugar-binding" evidence="5">
    <location>
        <begin position="64"/>
        <end position="314"/>
    </location>
</feature>
<dbReference type="GO" id="GO:0003700">
    <property type="term" value="F:DNA-binding transcription factor activity"/>
    <property type="evidence" value="ECO:0007669"/>
    <property type="project" value="InterPro"/>
</dbReference>
<dbReference type="Pfam" id="PF12802">
    <property type="entry name" value="MarR_2"/>
    <property type="match status" value="1"/>
</dbReference>
<evidence type="ECO:0000259" key="5">
    <source>
        <dbReference type="Pfam" id="PF04198"/>
    </source>
</evidence>
<reference evidence="7 8" key="1">
    <citation type="submission" date="2019-11" db="EMBL/GenBank/DDBJ databases">
        <title>Genome analysis of Rhizobacterium cereale a novel genus and species isolated from maize roots in North Spain.</title>
        <authorList>
            <person name="Menendez E."/>
            <person name="Flores-Felix J.D."/>
            <person name="Ramirez-Bahena M.-H."/>
            <person name="Igual J.M."/>
            <person name="Garcia-Fraile P."/>
            <person name="Peix A."/>
            <person name="Velazquez E."/>
        </authorList>
    </citation>
    <scope>NUCLEOTIDE SEQUENCE [LARGE SCALE GENOMIC DNA]</scope>
    <source>
        <strain evidence="7 8">RZME27</strain>
    </source>
</reference>
<keyword evidence="2" id="KW-0805">Transcription regulation</keyword>
<protein>
    <submittedName>
        <fullName evidence="7">MarR family transcriptional regulator</fullName>
    </submittedName>
</protein>
<dbReference type="InterPro" id="IPR051054">
    <property type="entry name" value="SorC_transcr_regulators"/>
</dbReference>
<keyword evidence="4" id="KW-0804">Transcription</keyword>
<comment type="caution">
    <text evidence="7">The sequence shown here is derived from an EMBL/GenBank/DDBJ whole genome shotgun (WGS) entry which is preliminary data.</text>
</comment>
<name>A0A6A8AFK5_9HYPH</name>
<dbReference type="GO" id="GO:0003677">
    <property type="term" value="F:DNA binding"/>
    <property type="evidence" value="ECO:0007669"/>
    <property type="project" value="UniProtKB-KW"/>
</dbReference>
<gene>
    <name evidence="7" type="ORF">GAO09_21255</name>
</gene>
<dbReference type="InterPro" id="IPR009057">
    <property type="entry name" value="Homeodomain-like_sf"/>
</dbReference>
<accession>A0A6A8AFK5</accession>
<dbReference type="RefSeq" id="WP_153357189.1">
    <property type="nucleotide sequence ID" value="NZ_JAYKOO010000002.1"/>
</dbReference>
<dbReference type="EMBL" id="WIXI01000048">
    <property type="protein sequence ID" value="MQY48567.1"/>
    <property type="molecule type" value="Genomic_DNA"/>
</dbReference>
<dbReference type="PANTHER" id="PTHR34294">
    <property type="entry name" value="TRANSCRIPTIONAL REGULATOR-RELATED"/>
    <property type="match status" value="1"/>
</dbReference>
<evidence type="ECO:0000256" key="3">
    <source>
        <dbReference type="ARBA" id="ARBA00023125"/>
    </source>
</evidence>
<dbReference type="Gene3D" id="3.40.50.1360">
    <property type="match status" value="1"/>
</dbReference>
<dbReference type="InterPro" id="IPR000835">
    <property type="entry name" value="HTH_MarR-typ"/>
</dbReference>
<dbReference type="Proteomes" id="UP000435138">
    <property type="component" value="Unassembled WGS sequence"/>
</dbReference>
<keyword evidence="3" id="KW-0238">DNA-binding</keyword>
<feature type="domain" description="HTH marR-type" evidence="6">
    <location>
        <begin position="16"/>
        <end position="53"/>
    </location>
</feature>
<sequence length="318" mass="34406">MSRTNELRMITRVAQMYHLEGLKQSDISEVLRISQASVSRLLKRAEAEGIVRVSIVAPSGTYPDLESAIREKFGISEVIVADCREDNDDAVFSAIGVAAAHLLEQTLEDGDVIGVSSWSATLQQMLDNIHPIKRVRAERVIQLLGGIGVPSAQIHATQLTTRLAHLINGEPQLLPAPCVTGSPESKRILVSDPHVKATVDQFKRVTTAFVGIGAMAPSQNLIYSGNTFTQAELEELARRGAVGDICLRFYTADGEPLAGEIYERVVGMTLEELQAVPRVIGTAGGKRKTASIAGALRGKLIDVLITDRFTAERLSELT</sequence>
<evidence type="ECO:0000313" key="7">
    <source>
        <dbReference type="EMBL" id="MQY48567.1"/>
    </source>
</evidence>
<dbReference type="Pfam" id="PF04198">
    <property type="entry name" value="Sugar-bind"/>
    <property type="match status" value="1"/>
</dbReference>
<evidence type="ECO:0000256" key="2">
    <source>
        <dbReference type="ARBA" id="ARBA00023015"/>
    </source>
</evidence>
<dbReference type="SUPFAM" id="SSF100950">
    <property type="entry name" value="NagB/RpiA/CoA transferase-like"/>
    <property type="match status" value="1"/>
</dbReference>